<evidence type="ECO:0000313" key="1">
    <source>
        <dbReference type="EMBL" id="GCC19777.1"/>
    </source>
</evidence>
<name>A0A401RNK7_CHIPU</name>
<protein>
    <submittedName>
        <fullName evidence="1">Uncharacterized protein</fullName>
    </submittedName>
</protein>
<sequence>MALGKPILPVIECMHRRMDLLLPFAIPLSQRLVPLVPLSAVTVDESAKRKNDEQTAEGTMAKFSSKEICEKKDGVIIGIIILMEIVCVYNSKS</sequence>
<evidence type="ECO:0000313" key="2">
    <source>
        <dbReference type="Proteomes" id="UP000287033"/>
    </source>
</evidence>
<dbReference type="AlphaFoldDB" id="A0A401RNK7"/>
<gene>
    <name evidence="1" type="ORF">chiPu_0018525</name>
</gene>
<accession>A0A401RNK7</accession>
<dbReference type="Proteomes" id="UP000287033">
    <property type="component" value="Unassembled WGS sequence"/>
</dbReference>
<organism evidence="1 2">
    <name type="scientific">Chiloscyllium punctatum</name>
    <name type="common">Brownbanded bambooshark</name>
    <name type="synonym">Hemiscyllium punctatum</name>
    <dbReference type="NCBI Taxonomy" id="137246"/>
    <lineage>
        <taxon>Eukaryota</taxon>
        <taxon>Metazoa</taxon>
        <taxon>Chordata</taxon>
        <taxon>Craniata</taxon>
        <taxon>Vertebrata</taxon>
        <taxon>Chondrichthyes</taxon>
        <taxon>Elasmobranchii</taxon>
        <taxon>Galeomorphii</taxon>
        <taxon>Galeoidea</taxon>
        <taxon>Orectolobiformes</taxon>
        <taxon>Hemiscylliidae</taxon>
        <taxon>Chiloscyllium</taxon>
    </lineage>
</organism>
<proteinExistence type="predicted"/>
<reference evidence="1 2" key="1">
    <citation type="journal article" date="2018" name="Nat. Ecol. Evol.">
        <title>Shark genomes provide insights into elasmobranch evolution and the origin of vertebrates.</title>
        <authorList>
            <person name="Hara Y"/>
            <person name="Yamaguchi K"/>
            <person name="Onimaru K"/>
            <person name="Kadota M"/>
            <person name="Koyanagi M"/>
            <person name="Keeley SD"/>
            <person name="Tatsumi K"/>
            <person name="Tanaka K"/>
            <person name="Motone F"/>
            <person name="Kageyama Y"/>
            <person name="Nozu R"/>
            <person name="Adachi N"/>
            <person name="Nishimura O"/>
            <person name="Nakagawa R"/>
            <person name="Tanegashima C"/>
            <person name="Kiyatake I"/>
            <person name="Matsumoto R"/>
            <person name="Murakumo K"/>
            <person name="Nishida K"/>
            <person name="Terakita A"/>
            <person name="Kuratani S"/>
            <person name="Sato K"/>
            <person name="Hyodo S Kuraku.S."/>
        </authorList>
    </citation>
    <scope>NUCLEOTIDE SEQUENCE [LARGE SCALE GENOMIC DNA]</scope>
</reference>
<dbReference type="EMBL" id="BEZZ01001601">
    <property type="protein sequence ID" value="GCC19777.1"/>
    <property type="molecule type" value="Genomic_DNA"/>
</dbReference>
<comment type="caution">
    <text evidence="1">The sequence shown here is derived from an EMBL/GenBank/DDBJ whole genome shotgun (WGS) entry which is preliminary data.</text>
</comment>
<keyword evidence="2" id="KW-1185">Reference proteome</keyword>